<name>A0A9W8H1W2_9FUNG</name>
<feature type="region of interest" description="Disordered" evidence="1">
    <location>
        <begin position="748"/>
        <end position="767"/>
    </location>
</feature>
<feature type="transmembrane region" description="Helical" evidence="2">
    <location>
        <begin position="6"/>
        <end position="24"/>
    </location>
</feature>
<comment type="caution">
    <text evidence="3">The sequence shown here is derived from an EMBL/GenBank/DDBJ whole genome shotgun (WGS) entry which is preliminary data.</text>
</comment>
<evidence type="ECO:0000313" key="3">
    <source>
        <dbReference type="EMBL" id="KAJ2776064.1"/>
    </source>
</evidence>
<keyword evidence="4" id="KW-1185">Reference proteome</keyword>
<keyword evidence="2" id="KW-0812">Transmembrane</keyword>
<evidence type="ECO:0000313" key="4">
    <source>
        <dbReference type="Proteomes" id="UP001140217"/>
    </source>
</evidence>
<organism evidence="3 4">
    <name type="scientific">Coemansia javaensis</name>
    <dbReference type="NCBI Taxonomy" id="2761396"/>
    <lineage>
        <taxon>Eukaryota</taxon>
        <taxon>Fungi</taxon>
        <taxon>Fungi incertae sedis</taxon>
        <taxon>Zoopagomycota</taxon>
        <taxon>Kickxellomycotina</taxon>
        <taxon>Kickxellomycetes</taxon>
        <taxon>Kickxellales</taxon>
        <taxon>Kickxellaceae</taxon>
        <taxon>Coemansia</taxon>
    </lineage>
</organism>
<feature type="transmembrane region" description="Helical" evidence="2">
    <location>
        <begin position="261"/>
        <end position="284"/>
    </location>
</feature>
<keyword evidence="2" id="KW-0472">Membrane</keyword>
<dbReference type="AlphaFoldDB" id="A0A9W8H1W2"/>
<evidence type="ECO:0000256" key="1">
    <source>
        <dbReference type="SAM" id="MobiDB-lite"/>
    </source>
</evidence>
<feature type="compositionally biased region" description="Polar residues" evidence="1">
    <location>
        <begin position="485"/>
        <end position="506"/>
    </location>
</feature>
<dbReference type="Proteomes" id="UP001140217">
    <property type="component" value="Unassembled WGS sequence"/>
</dbReference>
<keyword evidence="2" id="KW-1133">Transmembrane helix</keyword>
<sequence>MNISGLSYLQFALVDGLAIIYMVVRVHGTKSWQRVSPAAVARQGPSTRGSGVATVLGYFGCLASSILFLVKDGLMARQELDDVETCRAAVYLGQAVEPQDARQLPTIKTGLLLWDLGAALQVLALGCALGLWMSRPLRRLLGPQPLMGAAAGRAALGAGALGAAATVAAHFGAAAAQGDSGRARSVARIVSSALSLAFALALGCVVARVTPIVRRTRQRDPHATAAAVSAVQKLDARTGRPMATVQHLLGMQMVAFMNESAALLACALLLRAVLFLAFDASFLAPASALVSSVAASNACTGLATLAASLAPPLTVQMLLPHRMDVLVTALSAAADMDQPDRAAFIDAQLHRGAATVHMPHLASTLTSRSRTRSRTRSSIAGSKSRSRAATAASLAVEKMGMSTVVHSPATLGGPEKPLPDRHVHADDGAARYLNSIPYIDRDPRESSCFAMGPWAQTPASHPSSMAAAPSAHERDSAVAGAFSPPNRSLRQNTDGSLGPSTANSTGPAALKASMLFSDPGSDFARPAAAASDSGSDTDADSYVPLPSASAAAAAALKPSRSVASSANPSGPSLHAVALVDSSGDHLDSAVLPPLRHVLHEPRPSSFVSEDYQYSPIGTADGSAQGGPLSPNPFEDAVEEVEAPPPPPPRAAEPQAPVYVSGPHSDSSDRDEDDGGTRTPLGPFLIRKGSKASLRRKGTLERRGRRQADAPVDDLGDTVPSPRPSMQLSREAIPQAADPAVVVAAAAAAAAAPSGGRAADKKASVQASRMSAFYGAPAAEAAAAQPDEKKRDSATISTMSWDPKTRASAGAGPPEPVRSNVASAFVALPVPHRLQSHRLSDDSGAAMPSSLFKHRINRADSSSSQASAMADSIMSRNDAFFTPDSSMANMSRPPENGNAVIVAVPLEEEEEDPDAAHDRPSTAPSFGQRRTLAPHECTPHAPADHHDEDEVAAARLRRTQTLRKAVDTDAVALESSMRSSTGADYADTLISALPMPAQQLEDKLPSASTSLLGSRVIL</sequence>
<feature type="compositionally biased region" description="Low complexity" evidence="1">
    <location>
        <begin position="458"/>
        <end position="470"/>
    </location>
</feature>
<dbReference type="EMBL" id="JANBUL010000402">
    <property type="protein sequence ID" value="KAJ2776064.1"/>
    <property type="molecule type" value="Genomic_DNA"/>
</dbReference>
<feature type="compositionally biased region" description="Basic residues" evidence="1">
    <location>
        <begin position="687"/>
        <end position="696"/>
    </location>
</feature>
<feature type="transmembrane region" description="Helical" evidence="2">
    <location>
        <begin position="52"/>
        <end position="70"/>
    </location>
</feature>
<feature type="region of interest" description="Disordered" evidence="1">
    <location>
        <begin position="605"/>
        <end position="732"/>
    </location>
</feature>
<proteinExistence type="predicted"/>
<feature type="transmembrane region" description="Helical" evidence="2">
    <location>
        <begin position="111"/>
        <end position="133"/>
    </location>
</feature>
<reference evidence="3" key="1">
    <citation type="submission" date="2022-07" db="EMBL/GenBank/DDBJ databases">
        <title>Phylogenomic reconstructions and comparative analyses of Kickxellomycotina fungi.</title>
        <authorList>
            <person name="Reynolds N.K."/>
            <person name="Stajich J.E."/>
            <person name="Barry K."/>
            <person name="Grigoriev I.V."/>
            <person name="Crous P."/>
            <person name="Smith M.E."/>
        </authorList>
    </citation>
    <scope>NUCLEOTIDE SEQUENCE</scope>
    <source>
        <strain evidence="3">NBRC 105414</strain>
    </source>
</reference>
<feature type="region of interest" description="Disordered" evidence="1">
    <location>
        <begin position="776"/>
        <end position="817"/>
    </location>
</feature>
<dbReference type="OrthoDB" id="5566178at2759"/>
<feature type="region of interest" description="Disordered" evidence="1">
    <location>
        <begin position="366"/>
        <end position="391"/>
    </location>
</feature>
<feature type="transmembrane region" description="Helical" evidence="2">
    <location>
        <begin position="154"/>
        <end position="177"/>
    </location>
</feature>
<protein>
    <submittedName>
        <fullName evidence="3">Uncharacterized protein</fullName>
    </submittedName>
</protein>
<feature type="compositionally biased region" description="Low complexity" evidence="1">
    <location>
        <begin position="376"/>
        <end position="391"/>
    </location>
</feature>
<feature type="transmembrane region" description="Helical" evidence="2">
    <location>
        <begin position="189"/>
        <end position="209"/>
    </location>
</feature>
<evidence type="ECO:0000256" key="2">
    <source>
        <dbReference type="SAM" id="Phobius"/>
    </source>
</evidence>
<gene>
    <name evidence="3" type="ORF">H4R18_005880</name>
</gene>
<feature type="region of interest" description="Disordered" evidence="1">
    <location>
        <begin position="907"/>
        <end position="944"/>
    </location>
</feature>
<accession>A0A9W8H1W2</accession>
<feature type="compositionally biased region" description="Basic and acidic residues" evidence="1">
    <location>
        <begin position="697"/>
        <end position="707"/>
    </location>
</feature>
<feature type="region of interest" description="Disordered" evidence="1">
    <location>
        <begin position="449"/>
        <end position="506"/>
    </location>
</feature>